<dbReference type="STRING" id="35814.BBB42_15865"/>
<dbReference type="SUPFAM" id="SSF53474">
    <property type="entry name" value="alpha/beta-Hydrolases"/>
    <property type="match status" value="1"/>
</dbReference>
<dbReference type="InterPro" id="IPR029058">
    <property type="entry name" value="AB_hydrolase_fold"/>
</dbReference>
<proteinExistence type="predicted"/>
<organism evidence="1 2">
    <name type="scientific">Bordetella holmesii CDC-H585-BH</name>
    <dbReference type="NCBI Taxonomy" id="1331206"/>
    <lineage>
        <taxon>Bacteria</taxon>
        <taxon>Pseudomonadati</taxon>
        <taxon>Pseudomonadota</taxon>
        <taxon>Betaproteobacteria</taxon>
        <taxon>Burkholderiales</taxon>
        <taxon>Alcaligenaceae</taxon>
        <taxon>Bordetella</taxon>
    </lineage>
</organism>
<dbReference type="EMBL" id="JFZZ01000065">
    <property type="protein sequence ID" value="KAK91019.1"/>
    <property type="molecule type" value="Genomic_DNA"/>
</dbReference>
<dbReference type="Gene3D" id="3.40.50.1820">
    <property type="entry name" value="alpha/beta hydrolase"/>
    <property type="match status" value="1"/>
</dbReference>
<sequence>MPGSLFAVAGKTEHHLYAGPAGDIDILIDAPVQTPRGIALITHPQPLLGGSPRHKIPHRLAHALRDDGWLAVRPAFRGVGRSAGQYDHGDGESEDMLALVHALRDASPTLPLALVGFSFGAFVQARVARALIDAGSPAQRVALAGLPVGEVPAERFYDTPALPEDVALIHGERDEQAPLALLMEWARPTGHPVTVVPGADHFFSGSLPLLLHLVRAHLAA</sequence>
<accession>A0A158M5W7</accession>
<name>A0A158M5W7_9BORD</name>
<dbReference type="Proteomes" id="UP000026682">
    <property type="component" value="Unassembled WGS sequence"/>
</dbReference>
<dbReference type="RefSeq" id="WP_005016299.1">
    <property type="nucleotide sequence ID" value="NZ_JFZZ01000065.1"/>
</dbReference>
<dbReference type="GO" id="GO:0016787">
    <property type="term" value="F:hydrolase activity"/>
    <property type="evidence" value="ECO:0007669"/>
    <property type="project" value="UniProtKB-KW"/>
</dbReference>
<evidence type="ECO:0000313" key="2">
    <source>
        <dbReference type="Proteomes" id="UP000026682"/>
    </source>
</evidence>
<keyword evidence="1" id="KW-0378">Hydrolase</keyword>
<dbReference type="PATRIC" id="fig|1331206.3.peg.1726"/>
<reference evidence="1 2" key="1">
    <citation type="submission" date="2014-03" db="EMBL/GenBank/DDBJ databases">
        <title>Genome sequence of Bordetella holmseii.</title>
        <authorList>
            <person name="Harvill E."/>
            <person name="Goodfield L.L."/>
            <person name="Ivanov Y."/>
            <person name="Meyer J.A."/>
            <person name="Newth C."/>
            <person name="Cassiday P."/>
            <person name="Tondella M.L."/>
            <person name="Liao P."/>
            <person name="Zimmerman J."/>
            <person name="Meert K."/>
            <person name="Wessel D."/>
            <person name="Berger J."/>
            <person name="Dean J.M."/>
            <person name="Holubkov R."/>
            <person name="Burr J."/>
            <person name="Liu T."/>
            <person name="Brinkac L.M."/>
            <person name="Sanka R."/>
            <person name="Kim M."/>
            <person name="Losada L."/>
        </authorList>
    </citation>
    <scope>NUCLEOTIDE SEQUENCE [LARGE SCALE GENOMIC DNA]</scope>
    <source>
        <strain evidence="1 2">CDC-H585-BH</strain>
    </source>
</reference>
<dbReference type="AlphaFoldDB" id="A0A158M5W7"/>
<dbReference type="PANTHER" id="PTHR42103">
    <property type="entry name" value="ALPHA/BETA-HYDROLASES SUPERFAMILY PROTEIN"/>
    <property type="match status" value="1"/>
</dbReference>
<gene>
    <name evidence="1" type="ORF">L497_2581</name>
</gene>
<comment type="caution">
    <text evidence="1">The sequence shown here is derived from an EMBL/GenBank/DDBJ whole genome shotgun (WGS) entry which is preliminary data.</text>
</comment>
<dbReference type="GeneID" id="93118696"/>
<protein>
    <submittedName>
        <fullName evidence="1">Alpha/beta hydrolase family protein</fullName>
    </submittedName>
</protein>
<evidence type="ECO:0000313" key="1">
    <source>
        <dbReference type="EMBL" id="KAK91019.1"/>
    </source>
</evidence>
<dbReference type="PANTHER" id="PTHR42103:SF2">
    <property type="entry name" value="AB HYDROLASE-1 DOMAIN-CONTAINING PROTEIN"/>
    <property type="match status" value="1"/>
</dbReference>